<name>A0A839UFV7_9GAMM</name>
<dbReference type="Proteomes" id="UP000559987">
    <property type="component" value="Unassembled WGS sequence"/>
</dbReference>
<evidence type="ECO:0000313" key="1">
    <source>
        <dbReference type="EMBL" id="MBB3166924.1"/>
    </source>
</evidence>
<dbReference type="AlphaFoldDB" id="A0A839UFV7"/>
<organism evidence="1 2">
    <name type="scientific">Simiduia aestuariiviva</name>
    <dbReference type="NCBI Taxonomy" id="1510459"/>
    <lineage>
        <taxon>Bacteria</taxon>
        <taxon>Pseudomonadati</taxon>
        <taxon>Pseudomonadota</taxon>
        <taxon>Gammaproteobacteria</taxon>
        <taxon>Cellvibrionales</taxon>
        <taxon>Cellvibrionaceae</taxon>
        <taxon>Simiduia</taxon>
    </lineage>
</organism>
<gene>
    <name evidence="1" type="ORF">FHS30_000100</name>
</gene>
<keyword evidence="2" id="KW-1185">Reference proteome</keyword>
<evidence type="ECO:0000313" key="2">
    <source>
        <dbReference type="Proteomes" id="UP000559987"/>
    </source>
</evidence>
<dbReference type="EMBL" id="JACHXZ010000001">
    <property type="protein sequence ID" value="MBB3166924.1"/>
    <property type="molecule type" value="Genomic_DNA"/>
</dbReference>
<accession>A0A839UFV7</accession>
<sequence>MADDRPISIAAADRQRQLSLELRRRLRRLDVLTQLLRFRYKRLNKMGIYHIREPDYSPRQPMALSSPASEYWCAGMPRTHPDFPRGKP</sequence>
<proteinExistence type="predicted"/>
<protein>
    <submittedName>
        <fullName evidence="1">Uncharacterized protein</fullName>
    </submittedName>
</protein>
<comment type="caution">
    <text evidence="1">The sequence shown here is derived from an EMBL/GenBank/DDBJ whole genome shotgun (WGS) entry which is preliminary data.</text>
</comment>
<reference evidence="1 2" key="1">
    <citation type="submission" date="2020-08" db="EMBL/GenBank/DDBJ databases">
        <title>Genomic Encyclopedia of Type Strains, Phase III (KMG-III): the genomes of soil and plant-associated and newly described type strains.</title>
        <authorList>
            <person name="Whitman W."/>
        </authorList>
    </citation>
    <scope>NUCLEOTIDE SEQUENCE [LARGE SCALE GENOMIC DNA]</scope>
    <source>
        <strain evidence="1 2">CECT 8571</strain>
    </source>
</reference>